<evidence type="ECO:0000259" key="2">
    <source>
        <dbReference type="Pfam" id="PF13340"/>
    </source>
</evidence>
<reference evidence="3 4" key="1">
    <citation type="submission" date="2019-08" db="EMBL/GenBank/DDBJ databases">
        <title>Deep-cultivation of Planctomycetes and their phenomic and genomic characterization uncovers novel biology.</title>
        <authorList>
            <person name="Wiegand S."/>
            <person name="Jogler M."/>
            <person name="Boedeker C."/>
            <person name="Pinto D."/>
            <person name="Vollmers J."/>
            <person name="Rivas-Marin E."/>
            <person name="Kohn T."/>
            <person name="Peeters S.H."/>
            <person name="Heuer A."/>
            <person name="Rast P."/>
            <person name="Oberbeckmann S."/>
            <person name="Bunk B."/>
            <person name="Jeske O."/>
            <person name="Meyerdierks A."/>
            <person name="Storesund J.E."/>
            <person name="Kallscheuer N."/>
            <person name="Luecker S."/>
            <person name="Lage O.M."/>
            <person name="Pohl T."/>
            <person name="Merkel B.J."/>
            <person name="Hornburger P."/>
            <person name="Mueller R.-W."/>
            <person name="Bruemmer F."/>
            <person name="Labrenz M."/>
            <person name="Spormann A.M."/>
            <person name="Op den Camp H."/>
            <person name="Overmann J."/>
            <person name="Amann R."/>
            <person name="Jetten M.S.M."/>
            <person name="Mascher T."/>
            <person name="Medema M.H."/>
            <person name="Devos D.P."/>
            <person name="Kaster A.-K."/>
            <person name="Ovreas L."/>
            <person name="Rohde M."/>
            <person name="Galperin M.Y."/>
            <person name="Jogler C."/>
        </authorList>
    </citation>
    <scope>NUCLEOTIDE SEQUENCE [LARGE SCALE GENOMIC DNA]</scope>
    <source>
        <strain evidence="3 4">OJF2</strain>
    </source>
</reference>
<proteinExistence type="predicted"/>
<dbReference type="EMBL" id="CP042997">
    <property type="protein sequence ID" value="QEH37846.1"/>
    <property type="molecule type" value="Genomic_DNA"/>
</dbReference>
<dbReference type="PANTHER" id="PTHR30007">
    <property type="entry name" value="PHP DOMAIN PROTEIN"/>
    <property type="match status" value="1"/>
</dbReference>
<name>A0A5B9WB81_9BACT</name>
<gene>
    <name evidence="3" type="ORF">OJF2_64380</name>
</gene>
<dbReference type="InterPro" id="IPR025161">
    <property type="entry name" value="IS402-like_dom"/>
</dbReference>
<evidence type="ECO:0000313" key="3">
    <source>
        <dbReference type="EMBL" id="QEH37846.1"/>
    </source>
</evidence>
<keyword evidence="4" id="KW-1185">Reference proteome</keyword>
<sequence>MKPLVTDSLWERLEPLLPPPPRRRARFPGRKPLWPRQVLTGILFVLNTDIAWDDLPAEPGCGCGKTCRRWHRAGVWLKLHATLLAELNGADRIDWGRALVDASFAKAPEGGEDTGPSPTDRGKSGSRHHLMTDARAYPLGHGDGGQRQRRHAGLAPGGRDGAGRRRAGTAAAAAGAAADRPGL</sequence>
<dbReference type="AlphaFoldDB" id="A0A5B9WB81"/>
<dbReference type="Proteomes" id="UP000324233">
    <property type="component" value="Chromosome"/>
</dbReference>
<dbReference type="PANTHER" id="PTHR30007:SF1">
    <property type="entry name" value="BLR1914 PROTEIN"/>
    <property type="match status" value="1"/>
</dbReference>
<feature type="domain" description="Insertion element IS402-like" evidence="2">
    <location>
        <begin position="5"/>
        <end position="80"/>
    </location>
</feature>
<protein>
    <recommendedName>
        <fullName evidence="2">Insertion element IS402-like domain-containing protein</fullName>
    </recommendedName>
</protein>
<dbReference type="KEGG" id="agv:OJF2_64380"/>
<accession>A0A5B9WB81</accession>
<organism evidence="3 4">
    <name type="scientific">Aquisphaera giovannonii</name>
    <dbReference type="NCBI Taxonomy" id="406548"/>
    <lineage>
        <taxon>Bacteria</taxon>
        <taxon>Pseudomonadati</taxon>
        <taxon>Planctomycetota</taxon>
        <taxon>Planctomycetia</taxon>
        <taxon>Isosphaerales</taxon>
        <taxon>Isosphaeraceae</taxon>
        <taxon>Aquisphaera</taxon>
    </lineage>
</organism>
<evidence type="ECO:0000256" key="1">
    <source>
        <dbReference type="SAM" id="MobiDB-lite"/>
    </source>
</evidence>
<evidence type="ECO:0000313" key="4">
    <source>
        <dbReference type="Proteomes" id="UP000324233"/>
    </source>
</evidence>
<feature type="compositionally biased region" description="Low complexity" evidence="1">
    <location>
        <begin position="168"/>
        <end position="183"/>
    </location>
</feature>
<dbReference type="Pfam" id="PF13340">
    <property type="entry name" value="DUF4096"/>
    <property type="match status" value="1"/>
</dbReference>
<feature type="region of interest" description="Disordered" evidence="1">
    <location>
        <begin position="106"/>
        <end position="183"/>
    </location>
</feature>